<name>E0U7R9_GLOV7</name>
<dbReference type="GO" id="GO:0016757">
    <property type="term" value="F:glycosyltransferase activity"/>
    <property type="evidence" value="ECO:0007669"/>
    <property type="project" value="UniProtKB-KW"/>
</dbReference>
<evidence type="ECO:0000256" key="5">
    <source>
        <dbReference type="ARBA" id="ARBA00022803"/>
    </source>
</evidence>
<dbReference type="eggNOG" id="COG3914">
    <property type="taxonomic scope" value="Bacteria"/>
</dbReference>
<evidence type="ECO:0000256" key="1">
    <source>
        <dbReference type="ARBA" id="ARBA00004922"/>
    </source>
</evidence>
<protein>
    <submittedName>
        <fullName evidence="7">O-linked N-acetylglucosamine transferase SPINDLY family-like protein</fullName>
    </submittedName>
</protein>
<comment type="pathway">
    <text evidence="1">Protein modification; protein glycosylation.</text>
</comment>
<dbReference type="OrthoDB" id="146908at2"/>
<organism evidence="7 8">
    <name type="scientific">Gloeothece verrucosa (strain PCC 7822)</name>
    <name type="common">Cyanothece sp. (strain PCC 7822)</name>
    <dbReference type="NCBI Taxonomy" id="497965"/>
    <lineage>
        <taxon>Bacteria</taxon>
        <taxon>Bacillati</taxon>
        <taxon>Cyanobacteriota</taxon>
        <taxon>Cyanophyceae</taxon>
        <taxon>Oscillatoriophycideae</taxon>
        <taxon>Chroococcales</taxon>
        <taxon>Aphanothecaceae</taxon>
        <taxon>Gloeothece</taxon>
        <taxon>Gloeothece verrucosa</taxon>
    </lineage>
</organism>
<dbReference type="InterPro" id="IPR029489">
    <property type="entry name" value="OGT/SEC/SPY_C"/>
</dbReference>
<dbReference type="Gene3D" id="3.40.50.11380">
    <property type="match status" value="1"/>
</dbReference>
<dbReference type="SUPFAM" id="SSF53756">
    <property type="entry name" value="UDP-Glycosyltransferase/glycogen phosphorylase"/>
    <property type="match status" value="1"/>
</dbReference>
<evidence type="ECO:0000256" key="2">
    <source>
        <dbReference type="ARBA" id="ARBA00022676"/>
    </source>
</evidence>
<dbReference type="Gene3D" id="3.40.50.2000">
    <property type="entry name" value="Glycogen Phosphorylase B"/>
    <property type="match status" value="1"/>
</dbReference>
<keyword evidence="4" id="KW-0677">Repeat</keyword>
<dbReference type="RefSeq" id="WP_013322984.1">
    <property type="nucleotide sequence ID" value="NC_014501.1"/>
</dbReference>
<evidence type="ECO:0000256" key="4">
    <source>
        <dbReference type="ARBA" id="ARBA00022737"/>
    </source>
</evidence>
<dbReference type="PANTHER" id="PTHR44835:SF1">
    <property type="entry name" value="PROTEIN O-GLCNAC TRANSFERASE"/>
    <property type="match status" value="1"/>
</dbReference>
<evidence type="ECO:0000313" key="8">
    <source>
        <dbReference type="Proteomes" id="UP000008206"/>
    </source>
</evidence>
<dbReference type="Proteomes" id="UP000008206">
    <property type="component" value="Chromosome"/>
</dbReference>
<keyword evidence="3 7" id="KW-0808">Transferase</keyword>
<dbReference type="AlphaFoldDB" id="E0U7R9"/>
<keyword evidence="5" id="KW-0802">TPR repeat</keyword>
<dbReference type="KEGG" id="cyj:Cyan7822_2924"/>
<evidence type="ECO:0000313" key="7">
    <source>
        <dbReference type="EMBL" id="ADN14881.1"/>
    </source>
</evidence>
<evidence type="ECO:0000256" key="3">
    <source>
        <dbReference type="ARBA" id="ARBA00022679"/>
    </source>
</evidence>
<dbReference type="InterPro" id="IPR051939">
    <property type="entry name" value="Glycosyltr_41/O-GlcNAc_trsf"/>
</dbReference>
<dbReference type="EMBL" id="CP002198">
    <property type="protein sequence ID" value="ADN14881.1"/>
    <property type="molecule type" value="Genomic_DNA"/>
</dbReference>
<feature type="domain" description="O-GlcNAc transferase C-terminal" evidence="6">
    <location>
        <begin position="517"/>
        <end position="705"/>
    </location>
</feature>
<dbReference type="HOGENOM" id="CLU_022025_0_0_3"/>
<dbReference type="CAZy" id="GT41">
    <property type="family name" value="Glycosyltransferase Family 41"/>
</dbReference>
<sequence length="718" mass="83195">MIWHPQAYQSLINGDYSLVQQFYEQLIEAEPENASHYWYLGLAYLLTRQEPEAQATWLLAMSQGEEQEQQEWTSQLIEILDSEAQRQQEQENYQLSWLIRAHLREIVPTLINNLLNLIHLEICLNCYSPKHLEDWDVVEILQSTPTETLNTDLLLQVLSEVLEFPALLTVAFVKASQHHIRKFDIFFTTVNQVVLKIAYDRLQAAYAADLTEICLEAQPDNIYLVDQLFWFNFMAKRYPQARKAAEKFYQQAESLSLKVFGQYKLLQILLHSGAWLETQSMTKDYIASLQQMLKAGLESIDSVVKAALQGMAMPLYYLQDNPRENRALQNQLSRLFQDNVQNLQGMPNRIEVKRLQPHRLKIGYIAHTLRRHSVGWLSRWLLHYRNRDSFEVALYLVNQPEDELTEAWFRQKADLTYNFSNERAIALQIEKDEIDILVDLDSITNVITCQVMALKPAPLQVTWLGLDGSGVPAIDYYIADDYVLPQEAQDYYHEKIWRLPHCYLAVDGFESGVPTLRREHLNIPSEAIIYLSVQTGLKRHPDTIRLQMKVLKEVPNSYLLVKGAGQTEKIEQLFLSIASEEGVSPNRIRFLSTVASEEIHRANLTIADVVLDTFPYNGATTTLEVLWMGIPLVTRVGQQFAARNSYTFMIHAGLTEGIAWTDEEYIQWGIKLGTDERLRQQIAWKLKNGRKTAPLWNAQQFTRDMENAYQQMWAKFNT</sequence>
<dbReference type="Pfam" id="PF13844">
    <property type="entry name" value="Glyco_transf_41"/>
    <property type="match status" value="2"/>
</dbReference>
<dbReference type="SUPFAM" id="SSF48452">
    <property type="entry name" value="TPR-like"/>
    <property type="match status" value="1"/>
</dbReference>
<evidence type="ECO:0000259" key="6">
    <source>
        <dbReference type="Pfam" id="PF13844"/>
    </source>
</evidence>
<accession>E0U7R9</accession>
<dbReference type="STRING" id="497965.Cyan7822_2924"/>
<reference evidence="8" key="1">
    <citation type="journal article" date="2011" name="MBio">
        <title>Novel metabolic attributes of the genus Cyanothece, comprising a group of unicellular nitrogen-fixing Cyanobacteria.</title>
        <authorList>
            <person name="Bandyopadhyay A."/>
            <person name="Elvitigala T."/>
            <person name="Welsh E."/>
            <person name="Stockel J."/>
            <person name="Liberton M."/>
            <person name="Min H."/>
            <person name="Sherman L.A."/>
            <person name="Pakrasi H.B."/>
        </authorList>
    </citation>
    <scope>NUCLEOTIDE SEQUENCE [LARGE SCALE GENOMIC DNA]</scope>
    <source>
        <strain evidence="8">PCC 7822</strain>
    </source>
</reference>
<keyword evidence="2" id="KW-0328">Glycosyltransferase</keyword>
<dbReference type="InterPro" id="IPR011990">
    <property type="entry name" value="TPR-like_helical_dom_sf"/>
</dbReference>
<feature type="domain" description="O-GlcNAc transferase C-terminal" evidence="6">
    <location>
        <begin position="315"/>
        <end position="507"/>
    </location>
</feature>
<proteinExistence type="predicted"/>
<gene>
    <name evidence="7" type="ordered locus">Cyan7822_2924</name>
</gene>
<dbReference type="PANTHER" id="PTHR44835">
    <property type="entry name" value="UDP-N-ACETYLGLUCOSAMINE--PEPTIDE N-ACETYLGLUCOSAMINYLTRANSFERASE SPINDLY-RELATED"/>
    <property type="match status" value="1"/>
</dbReference>
<keyword evidence="8" id="KW-1185">Reference proteome</keyword>